<sequence>MPKVLTAAKLTGIHAATICPLTEDFEIDPDALQAHIAEVTKDRRIRGLLINGHAGENAQLSREALARVVGLARQTAPATCFLTAGIYAESTAEAARRAQDAEAAGADAVLIFPPNGWALGQDQETVVAHHAGIATATVLPLVLYQAPVSAGAMAYRPDTLEALAKLPSVAGVKEGSWEVATYEENWRLLQKIRPGLSVMASGDEHLLTCYMIGTTGSQVSLAAIVPGLVCDLFEAASAGDWSRARALHEKLYPLSVAIYRKRTGVTPTARLKACLHILGLIPSARVMPPNRQPEPEEMRLLEDVLRPLF</sequence>
<evidence type="ECO:0000313" key="4">
    <source>
        <dbReference type="EMBL" id="MBB4123266.1"/>
    </source>
</evidence>
<feature type="active site" description="Schiff-base intermediate with substrate" evidence="3">
    <location>
        <position position="173"/>
    </location>
</feature>
<dbReference type="SUPFAM" id="SSF51569">
    <property type="entry name" value="Aldolase"/>
    <property type="match status" value="1"/>
</dbReference>
<comment type="caution">
    <text evidence="4">The sequence shown here is derived from an EMBL/GenBank/DDBJ whole genome shotgun (WGS) entry which is preliminary data.</text>
</comment>
<feature type="active site" description="Proton donor/acceptor" evidence="3">
    <location>
        <position position="144"/>
    </location>
</feature>
<dbReference type="PANTHER" id="PTHR12128:SF72">
    <property type="entry name" value="DIHYDRODIPICOLINATE SYNTHASE"/>
    <property type="match status" value="1"/>
</dbReference>
<dbReference type="InterPro" id="IPR013785">
    <property type="entry name" value="Aldolase_TIM"/>
</dbReference>
<evidence type="ECO:0000256" key="2">
    <source>
        <dbReference type="PIRNR" id="PIRNR001365"/>
    </source>
</evidence>
<dbReference type="RefSeq" id="WP_183488071.1">
    <property type="nucleotide sequence ID" value="NZ_JACIDZ010000011.1"/>
</dbReference>
<evidence type="ECO:0000256" key="3">
    <source>
        <dbReference type="PIRSR" id="PIRSR001365-1"/>
    </source>
</evidence>
<dbReference type="GO" id="GO:0008840">
    <property type="term" value="F:4-hydroxy-tetrahydrodipicolinate synthase activity"/>
    <property type="evidence" value="ECO:0007669"/>
    <property type="project" value="UniProtKB-EC"/>
</dbReference>
<dbReference type="InterPro" id="IPR002220">
    <property type="entry name" value="DapA-like"/>
</dbReference>
<organism evidence="4 5">
    <name type="scientific">Martelella radicis</name>
    <dbReference type="NCBI Taxonomy" id="1397476"/>
    <lineage>
        <taxon>Bacteria</taxon>
        <taxon>Pseudomonadati</taxon>
        <taxon>Pseudomonadota</taxon>
        <taxon>Alphaproteobacteria</taxon>
        <taxon>Hyphomicrobiales</taxon>
        <taxon>Aurantimonadaceae</taxon>
        <taxon>Martelella</taxon>
    </lineage>
</organism>
<dbReference type="SMART" id="SM01130">
    <property type="entry name" value="DHDPS"/>
    <property type="match status" value="1"/>
</dbReference>
<dbReference type="Pfam" id="PF00701">
    <property type="entry name" value="DHDPS"/>
    <property type="match status" value="1"/>
</dbReference>
<protein>
    <submittedName>
        <fullName evidence="4">4-hydroxy-tetrahydrodipicolinate synthase</fullName>
        <ecNumber evidence="4">4.3.3.7</ecNumber>
    </submittedName>
</protein>
<dbReference type="PANTHER" id="PTHR12128">
    <property type="entry name" value="DIHYDRODIPICOLINATE SYNTHASE"/>
    <property type="match status" value="1"/>
</dbReference>
<keyword evidence="5" id="KW-1185">Reference proteome</keyword>
<evidence type="ECO:0000256" key="1">
    <source>
        <dbReference type="ARBA" id="ARBA00023239"/>
    </source>
</evidence>
<accession>A0A7W6PB99</accession>
<evidence type="ECO:0000313" key="5">
    <source>
        <dbReference type="Proteomes" id="UP000530571"/>
    </source>
</evidence>
<proteinExistence type="inferred from homology"/>
<dbReference type="EC" id="4.3.3.7" evidence="4"/>
<gene>
    <name evidence="4" type="ORF">GGR30_003209</name>
</gene>
<dbReference type="Gene3D" id="3.20.20.70">
    <property type="entry name" value="Aldolase class I"/>
    <property type="match status" value="1"/>
</dbReference>
<name>A0A7W6PB99_9HYPH</name>
<reference evidence="4 5" key="1">
    <citation type="submission" date="2020-08" db="EMBL/GenBank/DDBJ databases">
        <title>Genomic Encyclopedia of Type Strains, Phase IV (KMG-IV): sequencing the most valuable type-strain genomes for metagenomic binning, comparative biology and taxonomic classification.</title>
        <authorList>
            <person name="Goeker M."/>
        </authorList>
    </citation>
    <scope>NUCLEOTIDE SEQUENCE [LARGE SCALE GENOMIC DNA]</scope>
    <source>
        <strain evidence="4 5">DSM 28101</strain>
    </source>
</reference>
<dbReference type="AlphaFoldDB" id="A0A7W6PB99"/>
<dbReference type="Proteomes" id="UP000530571">
    <property type="component" value="Unassembled WGS sequence"/>
</dbReference>
<comment type="similarity">
    <text evidence="2">Belongs to the DapA family.</text>
</comment>
<dbReference type="EMBL" id="JACIDZ010000011">
    <property type="protein sequence ID" value="MBB4123266.1"/>
    <property type="molecule type" value="Genomic_DNA"/>
</dbReference>
<keyword evidence="1 2" id="KW-0456">Lyase</keyword>
<dbReference type="PIRSF" id="PIRSF001365">
    <property type="entry name" value="DHDPS"/>
    <property type="match status" value="1"/>
</dbReference>
<dbReference type="CDD" id="cd00408">
    <property type="entry name" value="DHDPS-like"/>
    <property type="match status" value="1"/>
</dbReference>